<comment type="caution">
    <text evidence="3">The sequence shown here is derived from an EMBL/GenBank/DDBJ whole genome shotgun (WGS) entry which is preliminary data.</text>
</comment>
<feature type="transmembrane region" description="Helical" evidence="2">
    <location>
        <begin position="54"/>
        <end position="72"/>
    </location>
</feature>
<dbReference type="Pfam" id="PF02450">
    <property type="entry name" value="LCAT"/>
    <property type="match status" value="1"/>
</dbReference>
<feature type="compositionally biased region" description="Basic and acidic residues" evidence="1">
    <location>
        <begin position="7"/>
        <end position="27"/>
    </location>
</feature>
<dbReference type="EMBL" id="JAQJAC010000003">
    <property type="protein sequence ID" value="KAJ5591229.1"/>
    <property type="molecule type" value="Genomic_DNA"/>
</dbReference>
<name>A0AAD6DRG5_9EURO</name>
<dbReference type="GO" id="GO:0072330">
    <property type="term" value="P:monocarboxylic acid biosynthetic process"/>
    <property type="evidence" value="ECO:0007669"/>
    <property type="project" value="UniProtKB-ARBA"/>
</dbReference>
<dbReference type="GO" id="GO:0017000">
    <property type="term" value="P:antibiotic biosynthetic process"/>
    <property type="evidence" value="ECO:0007669"/>
    <property type="project" value="UniProtKB-ARBA"/>
</dbReference>
<dbReference type="InterPro" id="IPR029058">
    <property type="entry name" value="AB_hydrolase_fold"/>
</dbReference>
<gene>
    <name evidence="3" type="ORF">N7450_005201</name>
</gene>
<organism evidence="3 4">
    <name type="scientific">Penicillium hetheringtonii</name>
    <dbReference type="NCBI Taxonomy" id="911720"/>
    <lineage>
        <taxon>Eukaryota</taxon>
        <taxon>Fungi</taxon>
        <taxon>Dikarya</taxon>
        <taxon>Ascomycota</taxon>
        <taxon>Pezizomycotina</taxon>
        <taxon>Eurotiomycetes</taxon>
        <taxon>Eurotiomycetidae</taxon>
        <taxon>Eurotiales</taxon>
        <taxon>Aspergillaceae</taxon>
        <taxon>Penicillium</taxon>
    </lineage>
</organism>
<evidence type="ECO:0008006" key="5">
    <source>
        <dbReference type="Google" id="ProtNLM"/>
    </source>
</evidence>
<dbReference type="GO" id="GO:0008374">
    <property type="term" value="F:O-acyltransferase activity"/>
    <property type="evidence" value="ECO:0007669"/>
    <property type="project" value="InterPro"/>
</dbReference>
<proteinExistence type="predicted"/>
<dbReference type="Gene3D" id="3.40.50.1820">
    <property type="entry name" value="alpha/beta hydrolase"/>
    <property type="match status" value="1"/>
</dbReference>
<dbReference type="InterPro" id="IPR003386">
    <property type="entry name" value="LACT/PDAT_acylTrfase"/>
</dbReference>
<keyword evidence="2" id="KW-0472">Membrane</keyword>
<dbReference type="SUPFAM" id="SSF53474">
    <property type="entry name" value="alpha/beta-Hydrolases"/>
    <property type="match status" value="1"/>
</dbReference>
<sequence>MLRRRTGKDDPPTSSDDKSRFTRDKKEEEQLRAEFDGAEVKQLVIKPRSKRRNGFIFVLGGLFGVFIALFFANQQEVINLDGLMDLNIDSLIDVIPQGIVRDAREFSQHERDAVNYDSFAVGLHLQSQGVSAKHPVVMIPGVISTGLESWGTGDTSRQYFRRRLWGSWSMMRALVMDKAEWKNHIMLDRETGLDPPGVKLRAAQGFDATDFFITGYWIWNKILENLATIGYDPTNAFTAAYDWRLSYLNLEIRDQYYSRLKSYIETAVEVKGEKITLASHSMGSQVVLYFFKWVESEDHGKGGKDWVNKHIDSWVNISGCMLGAVKGLTAVLSGEMRDTAQLNAFAVYGLEKFLSKDERAEIFRAMPGISSMLPKGGEAVWGNSTWAPDDKPGQSMKSLQYLFDQSEDWYKKQVLSSYSHGVAHTTREVEANEKDPRTWLNPLEARLPHAPDMKIYCFYGVGKPTERSYFYQEERDPQTRLNVSIDTTVTLNEDIDHGVVMGEGDGTVNLLSTGYMCAKGWRMKRYNPAGAKIKVYEMPHEPDRFSPRGGPNTGDHVDILGRASLNDLILRVAGGKGDQIEETFVSNIREYAERVQIFDD</sequence>
<evidence type="ECO:0000313" key="3">
    <source>
        <dbReference type="EMBL" id="KAJ5591229.1"/>
    </source>
</evidence>
<feature type="region of interest" description="Disordered" evidence="1">
    <location>
        <begin position="1"/>
        <end position="27"/>
    </location>
</feature>
<dbReference type="GO" id="GO:0006629">
    <property type="term" value="P:lipid metabolic process"/>
    <property type="evidence" value="ECO:0007669"/>
    <property type="project" value="InterPro"/>
</dbReference>
<evidence type="ECO:0000256" key="2">
    <source>
        <dbReference type="SAM" id="Phobius"/>
    </source>
</evidence>
<keyword evidence="4" id="KW-1185">Reference proteome</keyword>
<protein>
    <recommendedName>
        <fullName evidence="5">Phospholipid:diacylglycerol acyltransferase</fullName>
    </recommendedName>
</protein>
<accession>A0AAD6DRG5</accession>
<evidence type="ECO:0000256" key="1">
    <source>
        <dbReference type="SAM" id="MobiDB-lite"/>
    </source>
</evidence>
<dbReference type="Proteomes" id="UP001216150">
    <property type="component" value="Unassembled WGS sequence"/>
</dbReference>
<dbReference type="PANTHER" id="PTHR11440">
    <property type="entry name" value="LECITHIN-CHOLESTEROL ACYLTRANSFERASE-RELATED"/>
    <property type="match status" value="1"/>
</dbReference>
<keyword evidence="2" id="KW-1133">Transmembrane helix</keyword>
<reference evidence="3 4" key="1">
    <citation type="journal article" date="2023" name="IMA Fungus">
        <title>Comparative genomic study of the Penicillium genus elucidates a diverse pangenome and 15 lateral gene transfer events.</title>
        <authorList>
            <person name="Petersen C."/>
            <person name="Sorensen T."/>
            <person name="Nielsen M.R."/>
            <person name="Sondergaard T.E."/>
            <person name="Sorensen J.L."/>
            <person name="Fitzpatrick D.A."/>
            <person name="Frisvad J.C."/>
            <person name="Nielsen K.L."/>
        </authorList>
    </citation>
    <scope>NUCLEOTIDE SEQUENCE [LARGE SCALE GENOMIC DNA]</scope>
    <source>
        <strain evidence="3 4">IBT 29057</strain>
    </source>
</reference>
<keyword evidence="2" id="KW-0812">Transmembrane</keyword>
<dbReference type="AlphaFoldDB" id="A0AAD6DRG5"/>
<evidence type="ECO:0000313" key="4">
    <source>
        <dbReference type="Proteomes" id="UP001216150"/>
    </source>
</evidence>